<evidence type="ECO:0000313" key="2">
    <source>
        <dbReference type="Proteomes" id="UP000712600"/>
    </source>
</evidence>
<dbReference type="AlphaFoldDB" id="A0A8S9QY18"/>
<dbReference type="EMBL" id="QGKX02000996">
    <property type="protein sequence ID" value="KAF3555060.1"/>
    <property type="molecule type" value="Genomic_DNA"/>
</dbReference>
<accession>A0A8S9QY18</accession>
<sequence length="166" mass="19087">MMDEFTTNWTDIVAQISDARLEKMNGFVLRYVFQAIVVKVVEEAGMWSLAQQVDEEEKPEQSALVTRKMWRLKEVSAVETLLGLSKVSKELGAAWIDRDWEGRVILHSITVQNPDEYPSLQYQVMEVNLYLDDWWLVFEHPSANKGVTFIDQSAFKRALKSGCQVA</sequence>
<organism evidence="1 2">
    <name type="scientific">Brassica cretica</name>
    <name type="common">Mustard</name>
    <dbReference type="NCBI Taxonomy" id="69181"/>
    <lineage>
        <taxon>Eukaryota</taxon>
        <taxon>Viridiplantae</taxon>
        <taxon>Streptophyta</taxon>
        <taxon>Embryophyta</taxon>
        <taxon>Tracheophyta</taxon>
        <taxon>Spermatophyta</taxon>
        <taxon>Magnoliopsida</taxon>
        <taxon>eudicotyledons</taxon>
        <taxon>Gunneridae</taxon>
        <taxon>Pentapetalae</taxon>
        <taxon>rosids</taxon>
        <taxon>malvids</taxon>
        <taxon>Brassicales</taxon>
        <taxon>Brassicaceae</taxon>
        <taxon>Brassiceae</taxon>
        <taxon>Brassica</taxon>
    </lineage>
</organism>
<evidence type="ECO:0000313" key="1">
    <source>
        <dbReference type="EMBL" id="KAF3555060.1"/>
    </source>
</evidence>
<name>A0A8S9QY18_BRACR</name>
<protein>
    <submittedName>
        <fullName evidence="1">Uncharacterized protein</fullName>
    </submittedName>
</protein>
<proteinExistence type="predicted"/>
<reference evidence="1" key="1">
    <citation type="submission" date="2019-12" db="EMBL/GenBank/DDBJ databases">
        <title>Genome sequencing and annotation of Brassica cretica.</title>
        <authorList>
            <person name="Studholme D.J."/>
            <person name="Sarris P."/>
        </authorList>
    </citation>
    <scope>NUCLEOTIDE SEQUENCE</scope>
    <source>
        <strain evidence="1">PFS-109/04</strain>
        <tissue evidence="1">Leaf</tissue>
    </source>
</reference>
<gene>
    <name evidence="1" type="ORF">F2Q69_00017595</name>
</gene>
<dbReference type="Proteomes" id="UP000712600">
    <property type="component" value="Unassembled WGS sequence"/>
</dbReference>
<comment type="caution">
    <text evidence="1">The sequence shown here is derived from an EMBL/GenBank/DDBJ whole genome shotgun (WGS) entry which is preliminary data.</text>
</comment>